<name>A0A2C9TMN0_STAAU</name>
<dbReference type="EMBL" id="LALJ01000007">
    <property type="protein sequence ID" value="KMR36982.1"/>
    <property type="molecule type" value="Genomic_DNA"/>
</dbReference>
<dbReference type="RefSeq" id="WP_001282729.1">
    <property type="nucleotide sequence ID" value="NZ_CP007674.1"/>
</dbReference>
<protein>
    <submittedName>
        <fullName evidence="1">Uncharacterized protein</fullName>
    </submittedName>
</protein>
<sequence>MSDNLSLFIDYINDNIIYGSEIKREKLENLFNQFAIKNVEKNIVYDELKSLDITIIESQDSYKNKLKRLFSVLLQSKKYS</sequence>
<proteinExistence type="predicted"/>
<comment type="caution">
    <text evidence="1">The sequence shown here is derived from an EMBL/GenBank/DDBJ whole genome shotgun (WGS) entry which is preliminary data.</text>
</comment>
<organism evidence="1">
    <name type="scientific">Staphylococcus aureus</name>
    <dbReference type="NCBI Taxonomy" id="1280"/>
    <lineage>
        <taxon>Bacteria</taxon>
        <taxon>Bacillati</taxon>
        <taxon>Bacillota</taxon>
        <taxon>Bacilli</taxon>
        <taxon>Bacillales</taxon>
        <taxon>Staphylococcaceae</taxon>
        <taxon>Staphylococcus</taxon>
    </lineage>
</organism>
<reference evidence="1" key="1">
    <citation type="journal article" date="2015" name="J. Infect. Dis.">
        <title>Parallel Epidemics of Community-Associated Methicillin-Resistant Staphylococcus aureus USA300 Infection in North and South America.</title>
        <authorList>
            <person name="Planet P.J."/>
            <person name="Diaz L."/>
            <person name="Kolokotronis S.O."/>
            <person name="Narechania A."/>
            <person name="Reyes J."/>
            <person name="Xing G."/>
            <person name="Rincon S."/>
            <person name="Smith H."/>
            <person name="Panesso D."/>
            <person name="Ryan C."/>
            <person name="Smith D.P."/>
            <person name="Guzman M."/>
            <person name="Zurita J."/>
            <person name="Sebra R."/>
            <person name="Deikus G."/>
            <person name="Nolan R.L."/>
            <person name="Tenover F.C."/>
            <person name="Weinstock G.M."/>
            <person name="Robinson D.A."/>
            <person name="Arias C.A."/>
        </authorList>
    </citation>
    <scope>NUCLEOTIDE SEQUENCE</scope>
    <source>
        <strain evidence="1">CA15</strain>
    </source>
</reference>
<gene>
    <name evidence="1" type="ORF">EQ90_05695</name>
</gene>
<evidence type="ECO:0000313" key="1">
    <source>
        <dbReference type="EMBL" id="KMR36982.1"/>
    </source>
</evidence>
<accession>A0A2C9TMN0</accession>
<dbReference type="AlphaFoldDB" id="A0A2C9TMN0"/>